<sequence>MAPDRTQKSRDKNSKSKSKQAPPAPSGSKATQTQTPRLPRKQRRQLAKVERFIEAVDSGNPEMIKKFKRCGQYWARCVALFQKSIDSVILFGLKTEMEAKLGKTGDQEKEKDDDEDDDEEDDEEDDDEDDEEDDDEEDMTTLDIPGEMYPY</sequence>
<feature type="region of interest" description="Disordered" evidence="1">
    <location>
        <begin position="1"/>
        <end position="46"/>
    </location>
</feature>
<keyword evidence="3" id="KW-1185">Reference proteome</keyword>
<evidence type="ECO:0000256" key="1">
    <source>
        <dbReference type="SAM" id="MobiDB-lite"/>
    </source>
</evidence>
<feature type="region of interest" description="Disordered" evidence="1">
    <location>
        <begin position="97"/>
        <end position="151"/>
    </location>
</feature>
<proteinExistence type="predicted"/>
<evidence type="ECO:0000313" key="2">
    <source>
        <dbReference type="EMBL" id="KAL0562662.1"/>
    </source>
</evidence>
<gene>
    <name evidence="2" type="ORF">V5O48_019421</name>
</gene>
<feature type="compositionally biased region" description="Basic and acidic residues" evidence="1">
    <location>
        <begin position="1"/>
        <end position="14"/>
    </location>
</feature>
<feature type="compositionally biased region" description="Acidic residues" evidence="1">
    <location>
        <begin position="111"/>
        <end position="140"/>
    </location>
</feature>
<accession>A0ABR3EIH3</accession>
<dbReference type="Proteomes" id="UP001465976">
    <property type="component" value="Unassembled WGS sequence"/>
</dbReference>
<comment type="caution">
    <text evidence="2">The sequence shown here is derived from an EMBL/GenBank/DDBJ whole genome shotgun (WGS) entry which is preliminary data.</text>
</comment>
<name>A0ABR3EIH3_9AGAR</name>
<evidence type="ECO:0000313" key="3">
    <source>
        <dbReference type="Proteomes" id="UP001465976"/>
    </source>
</evidence>
<protein>
    <submittedName>
        <fullName evidence="2">Uncharacterized protein</fullName>
    </submittedName>
</protein>
<feature type="compositionally biased region" description="Basic and acidic residues" evidence="1">
    <location>
        <begin position="97"/>
        <end position="110"/>
    </location>
</feature>
<reference evidence="2 3" key="1">
    <citation type="submission" date="2024-02" db="EMBL/GenBank/DDBJ databases">
        <title>A draft genome for the cacao thread blight pathogen Marasmius crinis-equi.</title>
        <authorList>
            <person name="Cohen S.P."/>
            <person name="Baruah I.K."/>
            <person name="Amoako-Attah I."/>
            <person name="Bukari Y."/>
            <person name="Meinhardt L.W."/>
            <person name="Bailey B.A."/>
        </authorList>
    </citation>
    <scope>NUCLEOTIDE SEQUENCE [LARGE SCALE GENOMIC DNA]</scope>
    <source>
        <strain evidence="2 3">GH-76</strain>
    </source>
</reference>
<dbReference type="EMBL" id="JBAHYK010004863">
    <property type="protein sequence ID" value="KAL0562662.1"/>
    <property type="molecule type" value="Genomic_DNA"/>
</dbReference>
<organism evidence="2 3">
    <name type="scientific">Marasmius crinis-equi</name>
    <dbReference type="NCBI Taxonomy" id="585013"/>
    <lineage>
        <taxon>Eukaryota</taxon>
        <taxon>Fungi</taxon>
        <taxon>Dikarya</taxon>
        <taxon>Basidiomycota</taxon>
        <taxon>Agaricomycotina</taxon>
        <taxon>Agaricomycetes</taxon>
        <taxon>Agaricomycetidae</taxon>
        <taxon>Agaricales</taxon>
        <taxon>Marasmiineae</taxon>
        <taxon>Marasmiaceae</taxon>
        <taxon>Marasmius</taxon>
    </lineage>
</organism>